<keyword evidence="3" id="KW-1185">Reference proteome</keyword>
<name>A0A914QIQ0_9BILA</name>
<feature type="compositionally biased region" description="Low complexity" evidence="1">
    <location>
        <begin position="165"/>
        <end position="215"/>
    </location>
</feature>
<keyword evidence="2" id="KW-1133">Transmembrane helix</keyword>
<evidence type="ECO:0000256" key="2">
    <source>
        <dbReference type="SAM" id="Phobius"/>
    </source>
</evidence>
<evidence type="ECO:0000313" key="3">
    <source>
        <dbReference type="Proteomes" id="UP000887578"/>
    </source>
</evidence>
<feature type="transmembrane region" description="Helical" evidence="2">
    <location>
        <begin position="18"/>
        <end position="38"/>
    </location>
</feature>
<organism evidence="3 4">
    <name type="scientific">Panagrolaimus davidi</name>
    <dbReference type="NCBI Taxonomy" id="227884"/>
    <lineage>
        <taxon>Eukaryota</taxon>
        <taxon>Metazoa</taxon>
        <taxon>Ecdysozoa</taxon>
        <taxon>Nematoda</taxon>
        <taxon>Chromadorea</taxon>
        <taxon>Rhabditida</taxon>
        <taxon>Tylenchina</taxon>
        <taxon>Panagrolaimomorpha</taxon>
        <taxon>Panagrolaimoidea</taxon>
        <taxon>Panagrolaimidae</taxon>
        <taxon>Panagrolaimus</taxon>
    </lineage>
</organism>
<evidence type="ECO:0000313" key="4">
    <source>
        <dbReference type="WBParaSite" id="PDA_v2.g3345.t1"/>
    </source>
</evidence>
<feature type="transmembrane region" description="Helical" evidence="2">
    <location>
        <begin position="100"/>
        <end position="123"/>
    </location>
</feature>
<dbReference type="WBParaSite" id="PDA_v2.g3345.t1">
    <property type="protein sequence ID" value="PDA_v2.g3345.t1"/>
    <property type="gene ID" value="PDA_v2.g3345"/>
</dbReference>
<evidence type="ECO:0000256" key="1">
    <source>
        <dbReference type="SAM" id="MobiDB-lite"/>
    </source>
</evidence>
<dbReference type="AlphaFoldDB" id="A0A914QIQ0"/>
<keyword evidence="2" id="KW-0812">Transmembrane</keyword>
<feature type="region of interest" description="Disordered" evidence="1">
    <location>
        <begin position="154"/>
        <end position="227"/>
    </location>
</feature>
<dbReference type="Proteomes" id="UP000887578">
    <property type="component" value="Unplaced"/>
</dbReference>
<reference evidence="4" key="1">
    <citation type="submission" date="2022-11" db="UniProtKB">
        <authorList>
            <consortium name="WormBaseParasite"/>
        </authorList>
    </citation>
    <scope>IDENTIFICATION</scope>
</reference>
<accession>A0A914QIQ0</accession>
<protein>
    <submittedName>
        <fullName evidence="4">Uncharacterized protein</fullName>
    </submittedName>
</protein>
<keyword evidence="2" id="KW-0472">Membrane</keyword>
<feature type="transmembrane region" description="Helical" evidence="2">
    <location>
        <begin position="50"/>
        <end position="73"/>
    </location>
</feature>
<feature type="compositionally biased region" description="Pro residues" evidence="1">
    <location>
        <begin position="216"/>
        <end position="227"/>
    </location>
</feature>
<sequence>MGIVSCCLQLICILLLWWYSPISFLMLIVYIFVLVGVSKERPGFLVPAEIIMGILVGLSFIVIIALIIIGIAVPDGLVDTFRDNDDYNYNYDDAKAALRLAFFLLAFIVLVANSHNIFSFIVIQRCRKWLSENPGHSGQTYPIVYGAAPPSVQVYHSGPPPPQQPYGAPGYPQQQQPYLSGPQQYSQQQQYNPQQYPQQQQYYPGQQPYPQAYQPSPQPSPRPGYHV</sequence>
<proteinExistence type="predicted"/>